<dbReference type="CDD" id="cd00293">
    <property type="entry name" value="USP-like"/>
    <property type="match status" value="1"/>
</dbReference>
<evidence type="ECO:0000256" key="6">
    <source>
        <dbReference type="SAM" id="Phobius"/>
    </source>
</evidence>
<name>A0A2M7UWI1_9BACT</name>
<feature type="domain" description="UspA" evidence="7">
    <location>
        <begin position="479"/>
        <end position="614"/>
    </location>
</feature>
<dbReference type="Gene3D" id="3.40.50.12370">
    <property type="match status" value="1"/>
</dbReference>
<dbReference type="InterPro" id="IPR006016">
    <property type="entry name" value="UspA"/>
</dbReference>
<dbReference type="PANTHER" id="PTHR42770">
    <property type="entry name" value="AMINO ACID TRANSPORTER-RELATED"/>
    <property type="match status" value="1"/>
</dbReference>
<comment type="subcellular location">
    <subcellularLocation>
        <location evidence="1">Cell membrane</location>
        <topology evidence="1">Multi-pass membrane protein</topology>
    </subcellularLocation>
</comment>
<dbReference type="EMBL" id="PFPA01000014">
    <property type="protein sequence ID" value="PIZ88320.1"/>
    <property type="molecule type" value="Genomic_DNA"/>
</dbReference>
<dbReference type="GO" id="GO:0022857">
    <property type="term" value="F:transmembrane transporter activity"/>
    <property type="evidence" value="ECO:0007669"/>
    <property type="project" value="InterPro"/>
</dbReference>
<feature type="transmembrane region" description="Helical" evidence="6">
    <location>
        <begin position="372"/>
        <end position="394"/>
    </location>
</feature>
<keyword evidence="3 6" id="KW-0812">Transmembrane</keyword>
<feature type="transmembrane region" description="Helical" evidence="6">
    <location>
        <begin position="247"/>
        <end position="271"/>
    </location>
</feature>
<proteinExistence type="predicted"/>
<dbReference type="InterPro" id="IPR002293">
    <property type="entry name" value="AA/rel_permease1"/>
</dbReference>
<reference evidence="9" key="1">
    <citation type="submission" date="2017-09" db="EMBL/GenBank/DDBJ databases">
        <title>Depth-based differentiation of microbial function through sediment-hosted aquifers and enrichment of novel symbionts in the deep terrestrial subsurface.</title>
        <authorList>
            <person name="Probst A.J."/>
            <person name="Ladd B."/>
            <person name="Jarett J.K."/>
            <person name="Geller-Mcgrath D.E."/>
            <person name="Sieber C.M.K."/>
            <person name="Emerson J.B."/>
            <person name="Anantharaman K."/>
            <person name="Thomas B.C."/>
            <person name="Malmstrom R."/>
            <person name="Stieglmeier M."/>
            <person name="Klingl A."/>
            <person name="Woyke T."/>
            <person name="Ryan C.M."/>
            <person name="Banfield J.F."/>
        </authorList>
    </citation>
    <scope>NUCLEOTIDE SEQUENCE [LARGE SCALE GENOMIC DNA]</scope>
</reference>
<feature type="transmembrane region" description="Helical" evidence="6">
    <location>
        <begin position="120"/>
        <end position="140"/>
    </location>
</feature>
<feature type="transmembrane region" description="Helical" evidence="6">
    <location>
        <begin position="52"/>
        <end position="71"/>
    </location>
</feature>
<evidence type="ECO:0000313" key="9">
    <source>
        <dbReference type="Proteomes" id="UP000230081"/>
    </source>
</evidence>
<evidence type="ECO:0000256" key="4">
    <source>
        <dbReference type="ARBA" id="ARBA00022989"/>
    </source>
</evidence>
<evidence type="ECO:0000256" key="3">
    <source>
        <dbReference type="ARBA" id="ARBA00022692"/>
    </source>
</evidence>
<dbReference type="AlphaFoldDB" id="A0A2M7UWI1"/>
<feature type="transmembrane region" description="Helical" evidence="6">
    <location>
        <begin position="347"/>
        <end position="366"/>
    </location>
</feature>
<evidence type="ECO:0000259" key="7">
    <source>
        <dbReference type="Pfam" id="PF00582"/>
    </source>
</evidence>
<dbReference type="SUPFAM" id="SSF52402">
    <property type="entry name" value="Adenine nucleotide alpha hydrolases-like"/>
    <property type="match status" value="2"/>
</dbReference>
<dbReference type="InterPro" id="IPR050367">
    <property type="entry name" value="APC_superfamily"/>
</dbReference>
<accession>A0A2M7UWI1</accession>
<feature type="transmembrane region" description="Helical" evidence="6">
    <location>
        <begin position="91"/>
        <end position="113"/>
    </location>
</feature>
<feature type="transmembrane region" description="Helical" evidence="6">
    <location>
        <begin position="433"/>
        <end position="452"/>
    </location>
</feature>
<feature type="transmembrane region" description="Helical" evidence="6">
    <location>
        <begin position="208"/>
        <end position="227"/>
    </location>
</feature>
<sequence>MELNETKNSAIKFRLARVLGLSDATFIGVGALLGGGIFTLTGLALSYAGPSLILVVILNGIIAFMTAMAYAELGSSFPEAGGAFVWVRKGLGNLSGHITGWTSWFANAVACGLYSLSFSFYFGFMLFSVILPALGISFSFTEGNAFQKLIAIAIILLIGWVNYRGVAGTGKLGKIIVYLEILVLGIFIIFGLTSFFEKPDLQTSFVPLFPMGLFGLLSAMGLMYIGFEGSEIIVQSGEELKNPRKNIPRAIFFSLGIICFLYLLIIFSALAGGPSWQVLSETGQGALVKASNFFMPGLEWIIIFGGLLAASAALNATIFSSSHVSFSMGRAGTLPSFLAKVHPHNRTPYVAVIISTILVILVAGLLPLKEVAAVTDLLFIFLFIQLHLALIALRKKLPDTPRPFKMPLYPLPSLVAIVAYGILIYQFSHVSPVGLAIVLLWLIAGFLVYFSYSKPVEIEKIGKEIFFEETFRTTERKADRILLPIYPDTNWKDLLNLALVFAKQKDAEIFILSVRQIPLPLPLIAEEEEIEDDKRFLEEALNLCKDCGVNVHAVLMTSRSISEAIISMIQREKPSLLLMGWKGYARLTKAGQKIFGRDLDIILREVNCDLIVTRLEQLNDLKTILLPCAPGPHLRILGQTAKVIAEAFDSKIKAVFVTTKREAEKSDPEEKLNQCVSAMEIPSQIPLKTQVLYAEQSSPRDIAYQIVQESQNHGCILIASARTRLFHEMIFGNVPEVVTRNSTCSLIMVKSQRAILRPLLSFIYGKLS</sequence>
<evidence type="ECO:0000256" key="2">
    <source>
        <dbReference type="ARBA" id="ARBA00022475"/>
    </source>
</evidence>
<feature type="transmembrane region" description="Helical" evidence="6">
    <location>
        <begin position="175"/>
        <end position="196"/>
    </location>
</feature>
<evidence type="ECO:0000256" key="5">
    <source>
        <dbReference type="ARBA" id="ARBA00023136"/>
    </source>
</evidence>
<feature type="transmembrane region" description="Helical" evidence="6">
    <location>
        <begin position="300"/>
        <end position="326"/>
    </location>
</feature>
<comment type="caution">
    <text evidence="8">The sequence shown here is derived from an EMBL/GenBank/DDBJ whole genome shotgun (WGS) entry which is preliminary data.</text>
</comment>
<gene>
    <name evidence="8" type="ORF">COX91_00865</name>
</gene>
<feature type="transmembrane region" description="Helical" evidence="6">
    <location>
        <begin position="406"/>
        <end position="427"/>
    </location>
</feature>
<feature type="transmembrane region" description="Helical" evidence="6">
    <location>
        <begin position="146"/>
        <end position="163"/>
    </location>
</feature>
<dbReference type="GO" id="GO:0005886">
    <property type="term" value="C:plasma membrane"/>
    <property type="evidence" value="ECO:0007669"/>
    <property type="project" value="UniProtKB-SubCell"/>
</dbReference>
<dbReference type="Pfam" id="PF00582">
    <property type="entry name" value="Usp"/>
    <property type="match status" value="1"/>
</dbReference>
<dbReference type="Pfam" id="PF13520">
    <property type="entry name" value="AA_permease_2"/>
    <property type="match status" value="1"/>
</dbReference>
<keyword evidence="5 6" id="KW-0472">Membrane</keyword>
<organism evidence="8 9">
    <name type="scientific">Candidatus Nealsonbacteria bacterium CG_4_10_14_0_2_um_filter_39_15</name>
    <dbReference type="NCBI Taxonomy" id="1974681"/>
    <lineage>
        <taxon>Bacteria</taxon>
        <taxon>Candidatus Nealsoniibacteriota</taxon>
    </lineage>
</organism>
<keyword evidence="2" id="KW-1003">Cell membrane</keyword>
<keyword evidence="4 6" id="KW-1133">Transmembrane helix</keyword>
<dbReference type="Proteomes" id="UP000230081">
    <property type="component" value="Unassembled WGS sequence"/>
</dbReference>
<feature type="transmembrane region" description="Helical" evidence="6">
    <location>
        <begin position="24"/>
        <end position="45"/>
    </location>
</feature>
<evidence type="ECO:0000256" key="1">
    <source>
        <dbReference type="ARBA" id="ARBA00004651"/>
    </source>
</evidence>
<dbReference type="PANTHER" id="PTHR42770:SF11">
    <property type="entry name" value="INNER MEMBRANE TRANSPORT PROTEIN YBAT"/>
    <property type="match status" value="1"/>
</dbReference>
<dbReference type="Gene3D" id="1.20.1740.10">
    <property type="entry name" value="Amino acid/polyamine transporter I"/>
    <property type="match status" value="1"/>
</dbReference>
<protein>
    <recommendedName>
        <fullName evidence="7">UspA domain-containing protein</fullName>
    </recommendedName>
</protein>
<evidence type="ECO:0000313" key="8">
    <source>
        <dbReference type="EMBL" id="PIZ88320.1"/>
    </source>
</evidence>